<feature type="compositionally biased region" description="Gly residues" evidence="1">
    <location>
        <begin position="360"/>
        <end position="385"/>
    </location>
</feature>
<dbReference type="SUPFAM" id="SSF100934">
    <property type="entry name" value="Heat shock protein 70kD (HSP70), C-terminal subdomain"/>
    <property type="match status" value="2"/>
</dbReference>
<dbReference type="AlphaFoldDB" id="A0A813GLX9"/>
<dbReference type="Proteomes" id="UP000654075">
    <property type="component" value="Unassembled WGS sequence"/>
</dbReference>
<dbReference type="Gene3D" id="1.20.1270.10">
    <property type="match status" value="3"/>
</dbReference>
<feature type="compositionally biased region" description="Basic and acidic residues" evidence="1">
    <location>
        <begin position="394"/>
        <end position="413"/>
    </location>
</feature>
<feature type="region of interest" description="Disordered" evidence="1">
    <location>
        <begin position="359"/>
        <end position="413"/>
    </location>
</feature>
<feature type="region of interest" description="Disordered" evidence="1">
    <location>
        <begin position="155"/>
        <end position="199"/>
    </location>
</feature>
<proteinExistence type="predicted"/>
<feature type="compositionally biased region" description="Gly residues" evidence="1">
    <location>
        <begin position="155"/>
        <end position="170"/>
    </location>
</feature>
<keyword evidence="3" id="KW-1185">Reference proteome</keyword>
<sequence>MYTLNGEMSKENYEAGVLTGFEAALVLYQLAFVDMQKVMEGVEYPMLRTGYQAAGGVGFPEDGFPGGGGGATSAGDAWSFTVEEANSAAREAEKVRGEDETNKGKIESRNGLEKCGFTMRNTVNDKQKEIEGVVYPMWRMGYQAAGGVGLPQGGLPGGGGGATSAGGAVGSTGEEANSEAREAERVRGEDETNNGKVESRNGLEKCCFTMRNTMNEERPRDEAVEKEKEEFEITQKEIEGVVHPLLTKGYQAAGGVGLLQGGLSGGGGGAASAGGAVSSTFEEVNCVAREAERVRGEDETNEGKIESRNGLEKCCFTMRNTVNEERRRDEAVEKEKEEFENKQKEIEGVVHPLLTKGYQAAGGVGLPQGGLPGGGRGATSAGGAGSSTVEEANSEARKAEKVRGEDETNKGKV</sequence>
<feature type="compositionally biased region" description="Basic and acidic residues" evidence="1">
    <location>
        <begin position="178"/>
        <end position="190"/>
    </location>
</feature>
<accession>A0A813GLX9</accession>
<dbReference type="EMBL" id="CAJNNV010028870">
    <property type="protein sequence ID" value="CAE8625984.1"/>
    <property type="molecule type" value="Genomic_DNA"/>
</dbReference>
<evidence type="ECO:0000256" key="1">
    <source>
        <dbReference type="SAM" id="MobiDB-lite"/>
    </source>
</evidence>
<dbReference type="InterPro" id="IPR029048">
    <property type="entry name" value="HSP70_C_sf"/>
</dbReference>
<evidence type="ECO:0000313" key="3">
    <source>
        <dbReference type="Proteomes" id="UP000654075"/>
    </source>
</evidence>
<reference evidence="2" key="1">
    <citation type="submission" date="2021-02" db="EMBL/GenBank/DDBJ databases">
        <authorList>
            <person name="Dougan E. K."/>
            <person name="Rhodes N."/>
            <person name="Thang M."/>
            <person name="Chan C."/>
        </authorList>
    </citation>
    <scope>NUCLEOTIDE SEQUENCE</scope>
</reference>
<comment type="caution">
    <text evidence="2">The sequence shown here is derived from an EMBL/GenBank/DDBJ whole genome shotgun (WGS) entry which is preliminary data.</text>
</comment>
<name>A0A813GLX9_POLGL</name>
<protein>
    <submittedName>
        <fullName evidence="2">Uncharacterized protein</fullName>
    </submittedName>
</protein>
<gene>
    <name evidence="2" type="ORF">PGLA1383_LOCUS42959</name>
</gene>
<organism evidence="2 3">
    <name type="scientific">Polarella glacialis</name>
    <name type="common">Dinoflagellate</name>
    <dbReference type="NCBI Taxonomy" id="89957"/>
    <lineage>
        <taxon>Eukaryota</taxon>
        <taxon>Sar</taxon>
        <taxon>Alveolata</taxon>
        <taxon>Dinophyceae</taxon>
        <taxon>Suessiales</taxon>
        <taxon>Suessiaceae</taxon>
        <taxon>Polarella</taxon>
    </lineage>
</organism>
<evidence type="ECO:0000313" key="2">
    <source>
        <dbReference type="EMBL" id="CAE8625984.1"/>
    </source>
</evidence>